<dbReference type="Proteomes" id="UP000766904">
    <property type="component" value="Unassembled WGS sequence"/>
</dbReference>
<sequence>MTSRREKVQSVFLTVLMIMSVVAMGGVGFAGSAAAEEEIEATTDPQTVIDDKITTVDVTVENLDGTGKYEVGTNGGGDDVTSGETDGTFSFTADPVGDDVNAGEEYTITVDPDGEAETVTVSVVPQIDVDFDLDTDPVFDDSFVVSGEVANDNGDFDNDKFEALHLAFNSDDVDTEDDLLESGEDLRVLSDGTIDDVTVDAEDAGEFVFVYETEGDGGEEQFFLVEDATIDVASQEGDLTIDAEDPVAGGDADEFSVNVTDAEGTTLDLESDYSDDHTSYVNVTGPFDGESLDIDDSDVVAAYDDEDEEVGYEAGWEDDIAYFHAQTDGDEFEFDANAMDADVEVTATLEVNTNYGEESGEVYTGGVEGAEFESASTLDIVADSDSVEIGEGEFTVDLSDSDTLTVDESGDVHVSVTGPDFQEVGSAEADLDKATITLTGDTLTEEQDPIVVDDEGDNPETTPVQFEGLEFAEAGEVVVNVTAEDEDADETYEATETLEVSGDILLDISPEEVTAGEEENLTVQIGDEDREFVFDRIVTLTHEDDAEGFGEDDGNTIELTSDEYSTSENAFVDEVDFAAPGDVSIEVTLEDETTTVKLDDIISIEGEERYEVETDDELLVSATENFDFQVIDLEDGEVVSEEEDLEAFEVELVQDGEIIDSDPALEIDAENNTITVEDAQVDSAEDVTIEVSDEDNIETGDGVLSVIEPEIETDLGDAVLTEGVTTEDVTVTVTDPRDGSPIEGEVQFTADNATFHITDLDADDGGEIGHEGATYEGSLSDEGQLNITITPDEIDDAENTSLKIGAQAEDVGEYFGAIDVDAGNMQLFERENGEDVDVRDEVEFDSEDEVLFVVRDANGDRIEEQDVTLTGDWNEADEEPELETDEGFFTVDFAEYDLVEGEEIAFEVDADESASSDEITVVTLDVTEDLEEVQLTFSANETEIEMNDSVEFTLVREDFAEETSGTLTVYNASGDAVAEDVEIDGTLEYTFEDVGEYTVEVEKEDSNSKTFVSDSVDITVGDVSEDPIDEYRNDDGEVDTDNLRNAIDDWRSDEIDTDLLRDVIDEWRSGGDDNSDE</sequence>
<evidence type="ECO:0000313" key="1">
    <source>
        <dbReference type="EMBL" id="TYL38200.1"/>
    </source>
</evidence>
<protein>
    <submittedName>
        <fullName evidence="1">Uncharacterized protein</fullName>
    </submittedName>
</protein>
<reference evidence="1" key="1">
    <citation type="submission" date="2017-11" db="EMBL/GenBank/DDBJ databases">
        <authorList>
            <person name="Kajale S.C."/>
            <person name="Sharma A."/>
        </authorList>
    </citation>
    <scope>NUCLEOTIDE SEQUENCE</scope>
    <source>
        <strain evidence="1">LS1_42</strain>
    </source>
</reference>
<keyword evidence="2" id="KW-1185">Reference proteome</keyword>
<organism evidence="1 2">
    <name type="scientific">Natronococcus pandeyae</name>
    <dbReference type="NCBI Taxonomy" id="2055836"/>
    <lineage>
        <taxon>Archaea</taxon>
        <taxon>Methanobacteriati</taxon>
        <taxon>Methanobacteriota</taxon>
        <taxon>Stenosarchaea group</taxon>
        <taxon>Halobacteria</taxon>
        <taxon>Halobacteriales</taxon>
        <taxon>Natrialbaceae</taxon>
        <taxon>Natronococcus</taxon>
    </lineage>
</organism>
<dbReference type="InterPro" id="IPR026452">
    <property type="entry name" value="Surf_glycop_sig_pep"/>
</dbReference>
<name>A0A8J8TRQ5_9EURY</name>
<dbReference type="RefSeq" id="WP_148858513.1">
    <property type="nucleotide sequence ID" value="NZ_PHNJ01000006.1"/>
</dbReference>
<gene>
    <name evidence="1" type="ORF">CV102_13455</name>
</gene>
<dbReference type="AlphaFoldDB" id="A0A8J8TRQ5"/>
<accession>A0A8J8TRQ5</accession>
<dbReference type="EMBL" id="PHNJ01000006">
    <property type="protein sequence ID" value="TYL38200.1"/>
    <property type="molecule type" value="Genomic_DNA"/>
</dbReference>
<proteinExistence type="predicted"/>
<evidence type="ECO:0000313" key="2">
    <source>
        <dbReference type="Proteomes" id="UP000766904"/>
    </source>
</evidence>
<dbReference type="NCBIfam" id="TIGR04207">
    <property type="entry name" value="halo_sig_pep"/>
    <property type="match status" value="1"/>
</dbReference>
<comment type="caution">
    <text evidence="1">The sequence shown here is derived from an EMBL/GenBank/DDBJ whole genome shotgun (WGS) entry which is preliminary data.</text>
</comment>